<evidence type="ECO:0000313" key="3">
    <source>
        <dbReference type="EMBL" id="KAE8727857.1"/>
    </source>
</evidence>
<feature type="region of interest" description="Disordered" evidence="1">
    <location>
        <begin position="49"/>
        <end position="103"/>
    </location>
</feature>
<dbReference type="PROSITE" id="PS50994">
    <property type="entry name" value="INTEGRASE"/>
    <property type="match status" value="1"/>
</dbReference>
<dbReference type="Pfam" id="PF13976">
    <property type="entry name" value="gag_pre-integrs"/>
    <property type="match status" value="1"/>
</dbReference>
<feature type="domain" description="Integrase catalytic" evidence="2">
    <location>
        <begin position="181"/>
        <end position="349"/>
    </location>
</feature>
<dbReference type="InterPro" id="IPR036397">
    <property type="entry name" value="RNaseH_sf"/>
</dbReference>
<dbReference type="EMBL" id="VEPZ02000301">
    <property type="protein sequence ID" value="KAE8727857.1"/>
    <property type="molecule type" value="Genomic_DNA"/>
</dbReference>
<dbReference type="GO" id="GO:0015074">
    <property type="term" value="P:DNA integration"/>
    <property type="evidence" value="ECO:0007669"/>
    <property type="project" value="InterPro"/>
</dbReference>
<protein>
    <recommendedName>
        <fullName evidence="2">Integrase catalytic domain-containing protein</fullName>
    </recommendedName>
</protein>
<dbReference type="GO" id="GO:0003676">
    <property type="term" value="F:nucleic acid binding"/>
    <property type="evidence" value="ECO:0007669"/>
    <property type="project" value="InterPro"/>
</dbReference>
<dbReference type="PANTHER" id="PTHR42648:SF28">
    <property type="entry name" value="TRANSPOSON-ENCODED PROTEIN WITH RIBONUCLEASE H-LIKE AND RETROVIRUS ZINC FINGER-LIKE DOMAINS"/>
    <property type="match status" value="1"/>
</dbReference>
<name>A0A6A3CGK4_HIBSY</name>
<evidence type="ECO:0000256" key="1">
    <source>
        <dbReference type="SAM" id="MobiDB-lite"/>
    </source>
</evidence>
<dbReference type="InterPro" id="IPR025724">
    <property type="entry name" value="GAG-pre-integrase_dom"/>
</dbReference>
<comment type="caution">
    <text evidence="3">The sequence shown here is derived from an EMBL/GenBank/DDBJ whole genome shotgun (WGS) entry which is preliminary data.</text>
</comment>
<gene>
    <name evidence="3" type="ORF">F3Y22_tig00005294pilonHSYRG00171</name>
</gene>
<evidence type="ECO:0000259" key="2">
    <source>
        <dbReference type="PROSITE" id="PS50994"/>
    </source>
</evidence>
<feature type="compositionally biased region" description="Basic and acidic residues" evidence="1">
    <location>
        <begin position="68"/>
        <end position="103"/>
    </location>
</feature>
<organism evidence="3 4">
    <name type="scientific">Hibiscus syriacus</name>
    <name type="common">Rose of Sharon</name>
    <dbReference type="NCBI Taxonomy" id="106335"/>
    <lineage>
        <taxon>Eukaryota</taxon>
        <taxon>Viridiplantae</taxon>
        <taxon>Streptophyta</taxon>
        <taxon>Embryophyta</taxon>
        <taxon>Tracheophyta</taxon>
        <taxon>Spermatophyta</taxon>
        <taxon>Magnoliopsida</taxon>
        <taxon>eudicotyledons</taxon>
        <taxon>Gunneridae</taxon>
        <taxon>Pentapetalae</taxon>
        <taxon>rosids</taxon>
        <taxon>malvids</taxon>
        <taxon>Malvales</taxon>
        <taxon>Malvaceae</taxon>
        <taxon>Malvoideae</taxon>
        <taxon>Hibiscus</taxon>
    </lineage>
</organism>
<dbReference type="AlphaFoldDB" id="A0A6A3CGK4"/>
<dbReference type="InterPro" id="IPR001584">
    <property type="entry name" value="Integrase_cat-core"/>
</dbReference>
<proteinExistence type="predicted"/>
<evidence type="ECO:0000313" key="4">
    <source>
        <dbReference type="Proteomes" id="UP000436088"/>
    </source>
</evidence>
<dbReference type="InterPro" id="IPR039537">
    <property type="entry name" value="Retrotran_Ty1/copia-like"/>
</dbReference>
<reference evidence="3" key="1">
    <citation type="submission" date="2019-09" db="EMBL/GenBank/DDBJ databases">
        <title>Draft genome information of white flower Hibiscus syriacus.</title>
        <authorList>
            <person name="Kim Y.-M."/>
        </authorList>
    </citation>
    <scope>NUCLEOTIDE SEQUENCE [LARGE SCALE GENOMIC DNA]</scope>
    <source>
        <strain evidence="3">YM2019G1</strain>
    </source>
</reference>
<dbReference type="SUPFAM" id="SSF53098">
    <property type="entry name" value="Ribonuclease H-like"/>
    <property type="match status" value="1"/>
</dbReference>
<dbReference type="Gene3D" id="3.30.420.10">
    <property type="entry name" value="Ribonuclease H-like superfamily/Ribonuclease H"/>
    <property type="match status" value="1"/>
</dbReference>
<dbReference type="Proteomes" id="UP000436088">
    <property type="component" value="Unassembled WGS sequence"/>
</dbReference>
<sequence>MKIDDELQALILLSSLPKSWVTLVITLSNSAPEGKLTMDIVSDSLLGEESRRMERGKSIHPEANITENRGRNETRGRNKSRDPHQSRDRSKKSRQDQDRRDKTHIILTTSTGCKLILKDVRHVPAMCFNLISAEKLDDASLINYFGEGKWKLTKGSLIMTRGKKERSLYVMQAKLCKGEVNITAEDVELWHKRLGHISEKGLHMLARTQLLHDVKDLVHTDVCSMSERSIGGALYFVTFIDDQSRKVCVHLLKSNDQVLDAFKEFHALMEREIRRKIKCRTPPKTPQLNGLVERMNITIDERVRCVLSHVKLPKSFCGEAIMVVVDIVNLTPSVPLNRGIPKEGWTGKRASYNHLKISNSTEPGRSLRDRRSSTWYNTDEYVMLTDEGEPQSYKEAMAIKREKSLEESRPKMAAQSLDIKLSWSSKVIPTKKFEDCCQGVSLLLPPN</sequence>
<dbReference type="InterPro" id="IPR012337">
    <property type="entry name" value="RNaseH-like_sf"/>
</dbReference>
<keyword evidence="4" id="KW-1185">Reference proteome</keyword>
<accession>A0A6A3CGK4</accession>
<dbReference type="PANTHER" id="PTHR42648">
    <property type="entry name" value="TRANSPOSASE, PUTATIVE-RELATED"/>
    <property type="match status" value="1"/>
</dbReference>
<feature type="compositionally biased region" description="Basic and acidic residues" evidence="1">
    <location>
        <begin position="49"/>
        <end position="60"/>
    </location>
</feature>